<dbReference type="EMBL" id="VBOV01000088">
    <property type="protein sequence ID" value="TMQ60002.1"/>
    <property type="molecule type" value="Genomic_DNA"/>
</dbReference>
<gene>
    <name evidence="4" type="ORF">E6K71_01845</name>
    <name evidence="5" type="ORF">E6K75_03435</name>
</gene>
<dbReference type="Pfam" id="PF13349">
    <property type="entry name" value="DUF4097"/>
    <property type="match status" value="1"/>
</dbReference>
<feature type="region of interest" description="Disordered" evidence="1">
    <location>
        <begin position="311"/>
        <end position="347"/>
    </location>
</feature>
<protein>
    <submittedName>
        <fullName evidence="4">DUF4097 domain-containing protein</fullName>
    </submittedName>
</protein>
<evidence type="ECO:0000313" key="6">
    <source>
        <dbReference type="Proteomes" id="UP000316292"/>
    </source>
</evidence>
<comment type="caution">
    <text evidence="4">The sequence shown here is derived from an EMBL/GenBank/DDBJ whole genome shotgun (WGS) entry which is preliminary data.</text>
</comment>
<organism evidence="4 6">
    <name type="scientific">Eiseniibacteriota bacterium</name>
    <dbReference type="NCBI Taxonomy" id="2212470"/>
    <lineage>
        <taxon>Bacteria</taxon>
        <taxon>Candidatus Eiseniibacteriota</taxon>
    </lineage>
</organism>
<evidence type="ECO:0000313" key="4">
    <source>
        <dbReference type="EMBL" id="TMQ50739.1"/>
    </source>
</evidence>
<keyword evidence="2" id="KW-0732">Signal</keyword>
<evidence type="ECO:0000259" key="3">
    <source>
        <dbReference type="Pfam" id="PF13349"/>
    </source>
</evidence>
<evidence type="ECO:0000256" key="2">
    <source>
        <dbReference type="SAM" id="SignalP"/>
    </source>
</evidence>
<feature type="domain" description="DUF4097" evidence="3">
    <location>
        <begin position="65"/>
        <end position="310"/>
    </location>
</feature>
<dbReference type="Proteomes" id="UP000320913">
    <property type="component" value="Unassembled WGS sequence"/>
</dbReference>
<sequence length="347" mass="37369">MPAAAFAFALLLASILPPPSARAAKIASLVATYSDDEDHDSEGDEYGNALPQPDTTITVHPGVALEIENFGGQISVKTWDKDAIKIAADHSLRDKVILEKTGSALRLKVKSRRFVPAMVRYRITAPRWMKLELSGVNTDIDVEDSKGEVRAETVQGDITVKGSEGFTSLSSIQGEILAQGVRGRLEASSVNQGVRLVNVVGPIFAESVNGGIVIENAESDSVEASTVNGPVTFEGRVSDTGYYRFATHNGCIDVAMPEQSNATVSVSTFSGSIDSSFPVTLKKIKSRRFMTTLGSGRAKFELESFQGTIFLRRPQESRQSCDSDDGKDKDEKDGKNKVESGDENGDE</sequence>
<feature type="chain" id="PRO_5039810568" evidence="2">
    <location>
        <begin position="24"/>
        <end position="347"/>
    </location>
</feature>
<accession>A0A538SH85</accession>
<reference evidence="6 7" key="1">
    <citation type="journal article" date="2019" name="Nat. Microbiol.">
        <title>Mediterranean grassland soil C-N compound turnover is dependent on rainfall and depth, and is mediated by genomically divergent microorganisms.</title>
        <authorList>
            <person name="Diamond S."/>
            <person name="Andeer P.F."/>
            <person name="Li Z."/>
            <person name="Crits-Christoph A."/>
            <person name="Burstein D."/>
            <person name="Anantharaman K."/>
            <person name="Lane K.R."/>
            <person name="Thomas B.C."/>
            <person name="Pan C."/>
            <person name="Northen T.R."/>
            <person name="Banfield J.F."/>
        </authorList>
    </citation>
    <scope>NUCLEOTIDE SEQUENCE [LARGE SCALE GENOMIC DNA]</scope>
    <source>
        <strain evidence="4">WS_1</strain>
        <strain evidence="5">WS_5</strain>
    </source>
</reference>
<name>A0A538SH85_UNCEI</name>
<evidence type="ECO:0000313" key="5">
    <source>
        <dbReference type="EMBL" id="TMQ60002.1"/>
    </source>
</evidence>
<dbReference type="AlphaFoldDB" id="A0A538SH85"/>
<evidence type="ECO:0000256" key="1">
    <source>
        <dbReference type="SAM" id="MobiDB-lite"/>
    </source>
</evidence>
<dbReference type="EMBL" id="VBOR01000029">
    <property type="protein sequence ID" value="TMQ50739.1"/>
    <property type="molecule type" value="Genomic_DNA"/>
</dbReference>
<dbReference type="InterPro" id="IPR025164">
    <property type="entry name" value="Toastrack_DUF4097"/>
</dbReference>
<feature type="compositionally biased region" description="Basic and acidic residues" evidence="1">
    <location>
        <begin position="313"/>
        <end position="340"/>
    </location>
</feature>
<feature type="signal peptide" evidence="2">
    <location>
        <begin position="1"/>
        <end position="23"/>
    </location>
</feature>
<proteinExistence type="predicted"/>
<dbReference type="Proteomes" id="UP000316292">
    <property type="component" value="Unassembled WGS sequence"/>
</dbReference>
<evidence type="ECO:0000313" key="7">
    <source>
        <dbReference type="Proteomes" id="UP000320913"/>
    </source>
</evidence>